<dbReference type="InterPro" id="IPR001810">
    <property type="entry name" value="F-box_dom"/>
</dbReference>
<evidence type="ECO:0000259" key="1">
    <source>
        <dbReference type="Pfam" id="PF12937"/>
    </source>
</evidence>
<evidence type="ECO:0000313" key="3">
    <source>
        <dbReference type="Proteomes" id="UP000683000"/>
    </source>
</evidence>
<evidence type="ECO:0000313" key="2">
    <source>
        <dbReference type="EMBL" id="KAG6372162.1"/>
    </source>
</evidence>
<gene>
    <name evidence="2" type="ORF">JVT61DRAFT_7952</name>
</gene>
<proteinExistence type="predicted"/>
<dbReference type="OrthoDB" id="2269034at2759"/>
<reference evidence="2" key="1">
    <citation type="submission" date="2021-03" db="EMBL/GenBank/DDBJ databases">
        <title>Evolutionary innovations through gain and loss of genes in the ectomycorrhizal Boletales.</title>
        <authorList>
            <person name="Wu G."/>
            <person name="Miyauchi S."/>
            <person name="Morin E."/>
            <person name="Yang Z.-L."/>
            <person name="Xu J."/>
            <person name="Martin F.M."/>
        </authorList>
    </citation>
    <scope>NUCLEOTIDE SEQUENCE</scope>
    <source>
        <strain evidence="2">BR01</strain>
    </source>
</reference>
<accession>A0A8I2YI37</accession>
<organism evidence="2 3">
    <name type="scientific">Boletus reticuloceps</name>
    <dbReference type="NCBI Taxonomy" id="495285"/>
    <lineage>
        <taxon>Eukaryota</taxon>
        <taxon>Fungi</taxon>
        <taxon>Dikarya</taxon>
        <taxon>Basidiomycota</taxon>
        <taxon>Agaricomycotina</taxon>
        <taxon>Agaricomycetes</taxon>
        <taxon>Agaricomycetidae</taxon>
        <taxon>Boletales</taxon>
        <taxon>Boletineae</taxon>
        <taxon>Boletaceae</taxon>
        <taxon>Boletoideae</taxon>
        <taxon>Boletus</taxon>
    </lineage>
</organism>
<dbReference type="Gene3D" id="1.20.1280.50">
    <property type="match status" value="1"/>
</dbReference>
<dbReference type="Pfam" id="PF12937">
    <property type="entry name" value="F-box-like"/>
    <property type="match status" value="1"/>
</dbReference>
<dbReference type="SUPFAM" id="SSF52047">
    <property type="entry name" value="RNI-like"/>
    <property type="match status" value="1"/>
</dbReference>
<dbReference type="InterPro" id="IPR036047">
    <property type="entry name" value="F-box-like_dom_sf"/>
</dbReference>
<name>A0A8I2YI37_9AGAM</name>
<comment type="caution">
    <text evidence="2">The sequence shown here is derived from an EMBL/GenBank/DDBJ whole genome shotgun (WGS) entry which is preliminary data.</text>
</comment>
<protein>
    <recommendedName>
        <fullName evidence="1">F-box domain-containing protein</fullName>
    </recommendedName>
</protein>
<sequence length="458" mass="51875">MALKAASRELGLFPDGFTLKSVWPIQLQLQPISFLPNEILIHIFQLGLDEFPHSAHARSLPVAVAGVCRSWRAVALRTPDLWTRVFVTSATPINHLQMYLERSRNLEIDVNFCHWPMPKHVDEDNLDESFLKLIVGTLHCHAHCLRSLSLWGVSDEIVCVIIKGLLYFHMPCLTSVSIKANHTAYAHYYRLRDLYLLPFVAGGAPSLIHLDIDHFPIETLGMRSDWPFDVQNLTSLTLRTQECPTLGFSLPPYVIEFSALCALLRSTPNLTMLALYGPIIQPDEDFPVRPLVVTLPLLTTLIIHRRDPGVRYHCELLSVLAMPNLKHLEIPWHDDLTVELPYTNLASEYLFDEEGQPRFACVKELYLHDSATKWKTPTRSFMKAFPNVEEVVLGGSDVANFAATLRGFVHPHPVPHVRGSGHSESEGVLTDGAWETVRKVVLKEPEMTQWRGWVRGIL</sequence>
<dbReference type="InterPro" id="IPR032675">
    <property type="entry name" value="LRR_dom_sf"/>
</dbReference>
<dbReference type="AlphaFoldDB" id="A0A8I2YI37"/>
<feature type="domain" description="F-box" evidence="1">
    <location>
        <begin position="33"/>
        <end position="87"/>
    </location>
</feature>
<keyword evidence="3" id="KW-1185">Reference proteome</keyword>
<dbReference type="Gene3D" id="3.80.10.10">
    <property type="entry name" value="Ribonuclease Inhibitor"/>
    <property type="match status" value="1"/>
</dbReference>
<dbReference type="SUPFAM" id="SSF81383">
    <property type="entry name" value="F-box domain"/>
    <property type="match status" value="1"/>
</dbReference>
<dbReference type="Proteomes" id="UP000683000">
    <property type="component" value="Unassembled WGS sequence"/>
</dbReference>
<dbReference type="EMBL" id="JAGFBS010000029">
    <property type="protein sequence ID" value="KAG6372162.1"/>
    <property type="molecule type" value="Genomic_DNA"/>
</dbReference>